<evidence type="ECO:0000313" key="3">
    <source>
        <dbReference type="EMBL" id="TDZ37604.1"/>
    </source>
</evidence>
<protein>
    <recommendedName>
        <fullName evidence="5">Secreted protein</fullName>
    </recommendedName>
</protein>
<evidence type="ECO:0000313" key="4">
    <source>
        <dbReference type="Proteomes" id="UP000295083"/>
    </source>
</evidence>
<evidence type="ECO:0008006" key="5">
    <source>
        <dbReference type="Google" id="ProtNLM"/>
    </source>
</evidence>
<reference evidence="3 4" key="1">
    <citation type="submission" date="2018-11" db="EMBL/GenBank/DDBJ databases">
        <title>Genome sequence and assembly of Colletotrichum spinosum.</title>
        <authorList>
            <person name="Gan P."/>
            <person name="Shirasu K."/>
        </authorList>
    </citation>
    <scope>NUCLEOTIDE SEQUENCE [LARGE SCALE GENOMIC DNA]</scope>
    <source>
        <strain evidence="3 4">CBS 515.97</strain>
    </source>
</reference>
<keyword evidence="2" id="KW-0732">Signal</keyword>
<feature type="region of interest" description="Disordered" evidence="1">
    <location>
        <begin position="54"/>
        <end position="93"/>
    </location>
</feature>
<feature type="chain" id="PRO_5020542009" description="Secreted protein" evidence="2">
    <location>
        <begin position="24"/>
        <end position="108"/>
    </location>
</feature>
<dbReference type="Proteomes" id="UP000295083">
    <property type="component" value="Unassembled WGS sequence"/>
</dbReference>
<accession>A0A4R8QMH8</accession>
<sequence length="108" mass="11755">MQGGSLMECGIAWALATACLGLARVLQQFSIPKQKARWLRTATDGGIGTNCAVVDMGQDHGHGHRPRATSHEPRAMSHEPRSPRPDPSPVPSTCFVLALRGRKKNRQM</sequence>
<evidence type="ECO:0000256" key="2">
    <source>
        <dbReference type="SAM" id="SignalP"/>
    </source>
</evidence>
<keyword evidence="4" id="KW-1185">Reference proteome</keyword>
<name>A0A4R8QMH8_9PEZI</name>
<dbReference type="EMBL" id="QAPG01000022">
    <property type="protein sequence ID" value="TDZ37604.1"/>
    <property type="molecule type" value="Genomic_DNA"/>
</dbReference>
<feature type="signal peptide" evidence="2">
    <location>
        <begin position="1"/>
        <end position="23"/>
    </location>
</feature>
<organism evidence="3 4">
    <name type="scientific">Colletotrichum spinosum</name>
    <dbReference type="NCBI Taxonomy" id="1347390"/>
    <lineage>
        <taxon>Eukaryota</taxon>
        <taxon>Fungi</taxon>
        <taxon>Dikarya</taxon>
        <taxon>Ascomycota</taxon>
        <taxon>Pezizomycotina</taxon>
        <taxon>Sordariomycetes</taxon>
        <taxon>Hypocreomycetidae</taxon>
        <taxon>Glomerellales</taxon>
        <taxon>Glomerellaceae</taxon>
        <taxon>Colletotrichum</taxon>
        <taxon>Colletotrichum orbiculare species complex</taxon>
    </lineage>
</organism>
<gene>
    <name evidence="3" type="ORF">C8035_v008000</name>
</gene>
<feature type="compositionally biased region" description="Basic and acidic residues" evidence="1">
    <location>
        <begin position="69"/>
        <end position="84"/>
    </location>
</feature>
<proteinExistence type="predicted"/>
<dbReference type="AlphaFoldDB" id="A0A4R8QMH8"/>
<evidence type="ECO:0000256" key="1">
    <source>
        <dbReference type="SAM" id="MobiDB-lite"/>
    </source>
</evidence>
<comment type="caution">
    <text evidence="3">The sequence shown here is derived from an EMBL/GenBank/DDBJ whole genome shotgun (WGS) entry which is preliminary data.</text>
</comment>